<reference key="1">
    <citation type="submission" date="2010-11" db="EMBL/GenBank/DDBJ databases">
        <title>The complete genome of Paludibacter propionicigenes DSM 17365.</title>
        <authorList>
            <consortium name="US DOE Joint Genome Institute (JGI-PGF)"/>
            <person name="Lucas S."/>
            <person name="Copeland A."/>
            <person name="Lapidus A."/>
            <person name="Bruce D."/>
            <person name="Goodwin L."/>
            <person name="Pitluck S."/>
            <person name="Kyrpides N."/>
            <person name="Mavromatis K."/>
            <person name="Ivanova N."/>
            <person name="Munk A.C."/>
            <person name="Brettin T."/>
            <person name="Detter J.C."/>
            <person name="Han C."/>
            <person name="Tapia R."/>
            <person name="Land M."/>
            <person name="Hauser L."/>
            <person name="Markowitz V."/>
            <person name="Cheng J.-F."/>
            <person name="Hugenholtz P."/>
            <person name="Woyke T."/>
            <person name="Wu D."/>
            <person name="Gronow S."/>
            <person name="Wellnitz S."/>
            <person name="Brambilla E."/>
            <person name="Klenk H.-P."/>
            <person name="Eisen J.A."/>
        </authorList>
    </citation>
    <scope>NUCLEOTIDE SEQUENCE</scope>
    <source>
        <strain>WB4</strain>
    </source>
</reference>
<dbReference type="CDD" id="cd03145">
    <property type="entry name" value="GAT1_cyanophycinase"/>
    <property type="match status" value="1"/>
</dbReference>
<dbReference type="Gene3D" id="3.40.50.880">
    <property type="match status" value="1"/>
</dbReference>
<proteinExistence type="inferred from homology"/>
<comment type="catalytic activity">
    <reaction evidence="1">
        <text>[L-4-(L-arginin-2-N-yl)aspartate](n) + H2O = [L-4-(L-arginin-2-N-yl)aspartate](n-1) + L-4-(L-arginin-2-N-yl)aspartate</text>
        <dbReference type="Rhea" id="RHEA:12845"/>
        <dbReference type="Rhea" id="RHEA-COMP:13728"/>
        <dbReference type="Rhea" id="RHEA-COMP:13734"/>
        <dbReference type="ChEBI" id="CHEBI:15377"/>
        <dbReference type="ChEBI" id="CHEBI:137986"/>
        <dbReference type="ChEBI" id="CHEBI:137991"/>
        <dbReference type="EC" id="3.4.15.6"/>
    </reaction>
</comment>
<protein>
    <recommendedName>
        <fullName evidence="5">Cyanophycinase</fullName>
        <ecNumber evidence="4">3.4.15.6</ecNumber>
    </recommendedName>
</protein>
<dbReference type="EMBL" id="CP002345">
    <property type="protein sequence ID" value="ADQ78634.1"/>
    <property type="molecule type" value="Genomic_DNA"/>
</dbReference>
<dbReference type="NCBIfam" id="TIGR02069">
    <property type="entry name" value="cyanophycinase"/>
    <property type="match status" value="1"/>
</dbReference>
<evidence type="ECO:0000256" key="1">
    <source>
        <dbReference type="ARBA" id="ARBA00001092"/>
    </source>
</evidence>
<keyword evidence="11" id="KW-1185">Reference proteome</keyword>
<keyword evidence="7" id="KW-0378">Hydrolase</keyword>
<dbReference type="PANTHER" id="PTHR36175:SF1">
    <property type="entry name" value="CYANOPHYCINASE"/>
    <property type="match status" value="1"/>
</dbReference>
<keyword evidence="8" id="KW-0720">Serine protease</keyword>
<gene>
    <name evidence="10" type="ordered locus">Palpr_0474</name>
</gene>
<evidence type="ECO:0000313" key="10">
    <source>
        <dbReference type="EMBL" id="ADQ78634.1"/>
    </source>
</evidence>
<dbReference type="KEGG" id="ppn:Palpr_0474"/>
<evidence type="ECO:0000256" key="5">
    <source>
        <dbReference type="ARBA" id="ARBA00015719"/>
    </source>
</evidence>
<dbReference type="eggNOG" id="COG4242">
    <property type="taxonomic scope" value="Bacteria"/>
</dbReference>
<accession>E4T1P0</accession>
<evidence type="ECO:0000256" key="9">
    <source>
        <dbReference type="SAM" id="SignalP"/>
    </source>
</evidence>
<keyword evidence="9" id="KW-0732">Signal</keyword>
<name>E4T1P0_PALPW</name>
<feature type="signal peptide" evidence="9">
    <location>
        <begin position="1"/>
        <end position="17"/>
    </location>
</feature>
<dbReference type="STRING" id="694427.Palpr_0474"/>
<dbReference type="EC" id="3.4.15.6" evidence="4"/>
<dbReference type="Proteomes" id="UP000008718">
    <property type="component" value="Chromosome"/>
</dbReference>
<evidence type="ECO:0000256" key="4">
    <source>
        <dbReference type="ARBA" id="ARBA00013115"/>
    </source>
</evidence>
<evidence type="ECO:0000256" key="3">
    <source>
        <dbReference type="ARBA" id="ARBA00006534"/>
    </source>
</evidence>
<dbReference type="GO" id="GO:0008236">
    <property type="term" value="F:serine-type peptidase activity"/>
    <property type="evidence" value="ECO:0007669"/>
    <property type="project" value="UniProtKB-KW"/>
</dbReference>
<dbReference type="InterPro" id="IPR029062">
    <property type="entry name" value="Class_I_gatase-like"/>
</dbReference>
<feature type="chain" id="PRO_5003188971" description="Cyanophycinase" evidence="9">
    <location>
        <begin position="18"/>
        <end position="274"/>
    </location>
</feature>
<dbReference type="SUPFAM" id="SSF52317">
    <property type="entry name" value="Class I glutamine amidotransferase-like"/>
    <property type="match status" value="1"/>
</dbReference>
<keyword evidence="6" id="KW-0645">Protease</keyword>
<dbReference type="Pfam" id="PF03575">
    <property type="entry name" value="Peptidase_S51"/>
    <property type="match status" value="1"/>
</dbReference>
<evidence type="ECO:0000256" key="6">
    <source>
        <dbReference type="ARBA" id="ARBA00022670"/>
    </source>
</evidence>
<dbReference type="AlphaFoldDB" id="E4T1P0"/>
<evidence type="ECO:0000256" key="2">
    <source>
        <dbReference type="ARBA" id="ARBA00002039"/>
    </source>
</evidence>
<reference evidence="10 11" key="2">
    <citation type="journal article" date="2011" name="Stand. Genomic Sci.">
        <title>Complete genome sequence of Paludibacter propionicigenes type strain (WB4).</title>
        <authorList>
            <person name="Gronow S."/>
            <person name="Munk C."/>
            <person name="Lapidus A."/>
            <person name="Nolan M."/>
            <person name="Lucas S."/>
            <person name="Hammon N."/>
            <person name="Deshpande S."/>
            <person name="Cheng J.F."/>
            <person name="Tapia R."/>
            <person name="Han C."/>
            <person name="Goodwin L."/>
            <person name="Pitluck S."/>
            <person name="Liolios K."/>
            <person name="Ivanova N."/>
            <person name="Mavromatis K."/>
            <person name="Mikhailova N."/>
            <person name="Pati A."/>
            <person name="Chen A."/>
            <person name="Palaniappan K."/>
            <person name="Land M."/>
            <person name="Hauser L."/>
            <person name="Chang Y.J."/>
            <person name="Jeffries C.D."/>
            <person name="Brambilla E."/>
            <person name="Rohde M."/>
            <person name="Goker M."/>
            <person name="Detter J.C."/>
            <person name="Woyke T."/>
            <person name="Bristow J."/>
            <person name="Eisen J.A."/>
            <person name="Markowitz V."/>
            <person name="Hugenholtz P."/>
            <person name="Kyrpides N.C."/>
            <person name="Klenk H.P."/>
        </authorList>
    </citation>
    <scope>NUCLEOTIDE SEQUENCE [LARGE SCALE GENOMIC DNA]</scope>
    <source>
        <strain evidence="11">DSM 17365 / JCM 13257 / WB4</strain>
    </source>
</reference>
<sequence length="274" mass="29784">MICMFAASILATTTIYAATKKGSLLIIGGGKVNVSMRDQMLKASGLDKAGYMVILPMSSEEEPLVNAEEIRIVFKDIPNLKIYTYNIQKGDPVSAERLDSIRNACLVFISGGDQMRFLDITKGTGINEAIHDAYNKGALIAGTSAGASLMSKIMVTGNALKHPDDNFTCIEAGNVETKEGLGFLENVTIDQHFVVRKRYNRMLSYGLENPNHMSIGIDEATAIFVEGKKATVFGVSQVIVLRNKGAKIFNRNGQLSAQGLKLDVYLAGDSFKIY</sequence>
<dbReference type="GO" id="GO:0006508">
    <property type="term" value="P:proteolysis"/>
    <property type="evidence" value="ECO:0007669"/>
    <property type="project" value="UniProtKB-KW"/>
</dbReference>
<comment type="similarity">
    <text evidence="3">Belongs to the peptidase S51 family.</text>
</comment>
<evidence type="ECO:0000256" key="8">
    <source>
        <dbReference type="ARBA" id="ARBA00022825"/>
    </source>
</evidence>
<evidence type="ECO:0000313" key="11">
    <source>
        <dbReference type="Proteomes" id="UP000008718"/>
    </source>
</evidence>
<dbReference type="InterPro" id="IPR011811">
    <property type="entry name" value="Peptidase_S51_cyanophycinase"/>
</dbReference>
<dbReference type="MEROPS" id="S51.003"/>
<comment type="function">
    <text evidence="2">Exopeptidase that catalyzes the hydrolytic cleavage of multi-L-arginyl-poly-L-aspartic acid (cyanophycin; a water-insoluble reserve polymer) into aspartate-arginine dipeptides.</text>
</comment>
<dbReference type="GO" id="GO:0008241">
    <property type="term" value="F:peptidyl-dipeptidase activity"/>
    <property type="evidence" value="ECO:0007669"/>
    <property type="project" value="UniProtKB-EC"/>
</dbReference>
<dbReference type="HOGENOM" id="CLU_053928_0_1_10"/>
<evidence type="ECO:0000256" key="7">
    <source>
        <dbReference type="ARBA" id="ARBA00022801"/>
    </source>
</evidence>
<dbReference type="PANTHER" id="PTHR36175">
    <property type="entry name" value="CYANOPHYCINASE"/>
    <property type="match status" value="1"/>
</dbReference>
<dbReference type="InterPro" id="IPR005320">
    <property type="entry name" value="Peptidase_S51"/>
</dbReference>
<organism evidence="10 11">
    <name type="scientific">Paludibacter propionicigenes (strain DSM 17365 / JCM 13257 / WB4)</name>
    <dbReference type="NCBI Taxonomy" id="694427"/>
    <lineage>
        <taxon>Bacteria</taxon>
        <taxon>Pseudomonadati</taxon>
        <taxon>Bacteroidota</taxon>
        <taxon>Bacteroidia</taxon>
        <taxon>Bacteroidales</taxon>
        <taxon>Paludibacteraceae</taxon>
        <taxon>Paludibacter</taxon>
    </lineage>
</organism>